<gene>
    <name evidence="2" type="ORF">QE152_g39166</name>
</gene>
<dbReference type="Pfam" id="PF00078">
    <property type="entry name" value="RVT_1"/>
    <property type="match status" value="1"/>
</dbReference>
<dbReference type="InterPro" id="IPR000477">
    <property type="entry name" value="RT_dom"/>
</dbReference>
<accession>A0AAW1HUS6</accession>
<organism evidence="2 3">
    <name type="scientific">Popillia japonica</name>
    <name type="common">Japanese beetle</name>
    <dbReference type="NCBI Taxonomy" id="7064"/>
    <lineage>
        <taxon>Eukaryota</taxon>
        <taxon>Metazoa</taxon>
        <taxon>Ecdysozoa</taxon>
        <taxon>Arthropoda</taxon>
        <taxon>Hexapoda</taxon>
        <taxon>Insecta</taxon>
        <taxon>Pterygota</taxon>
        <taxon>Neoptera</taxon>
        <taxon>Endopterygota</taxon>
        <taxon>Coleoptera</taxon>
        <taxon>Polyphaga</taxon>
        <taxon>Scarabaeiformia</taxon>
        <taxon>Scarabaeidae</taxon>
        <taxon>Rutelinae</taxon>
        <taxon>Popillia</taxon>
    </lineage>
</organism>
<dbReference type="SUPFAM" id="SSF56672">
    <property type="entry name" value="DNA/RNA polymerases"/>
    <property type="match status" value="1"/>
</dbReference>
<dbReference type="PANTHER" id="PTHR37984">
    <property type="entry name" value="PROTEIN CBG26694"/>
    <property type="match status" value="1"/>
</dbReference>
<dbReference type="Gene3D" id="3.30.70.270">
    <property type="match status" value="1"/>
</dbReference>
<dbReference type="Proteomes" id="UP001458880">
    <property type="component" value="Unassembled WGS sequence"/>
</dbReference>
<protein>
    <recommendedName>
        <fullName evidence="1">Reverse transcriptase domain-containing protein</fullName>
    </recommendedName>
</protein>
<evidence type="ECO:0000313" key="3">
    <source>
        <dbReference type="Proteomes" id="UP001458880"/>
    </source>
</evidence>
<dbReference type="AlphaFoldDB" id="A0AAW1HUS6"/>
<dbReference type="PANTHER" id="PTHR37984:SF11">
    <property type="entry name" value="INTEGRASE CATALYTIC DOMAIN-CONTAINING PROTEIN"/>
    <property type="match status" value="1"/>
</dbReference>
<keyword evidence="3" id="KW-1185">Reference proteome</keyword>
<feature type="domain" description="Reverse transcriptase" evidence="1">
    <location>
        <begin position="21"/>
        <end position="92"/>
    </location>
</feature>
<dbReference type="GO" id="GO:0071897">
    <property type="term" value="P:DNA biosynthetic process"/>
    <property type="evidence" value="ECO:0007669"/>
    <property type="project" value="UniProtKB-ARBA"/>
</dbReference>
<comment type="caution">
    <text evidence="2">The sequence shown here is derived from an EMBL/GenBank/DDBJ whole genome shotgun (WGS) entry which is preliminary data.</text>
</comment>
<sequence>MERIIEKATEPTNWISFTVIVPKPHAPDAIRVCIDMRAANKAIKGVRNITPTTDDITQPNGAKVFSKIDLKEGYHQLILAEESRHITAFATQLEFFDIKD</sequence>
<dbReference type="Gene3D" id="3.10.10.10">
    <property type="entry name" value="HIV Type 1 Reverse Transcriptase, subunit A, domain 1"/>
    <property type="match status" value="1"/>
</dbReference>
<evidence type="ECO:0000259" key="1">
    <source>
        <dbReference type="Pfam" id="PF00078"/>
    </source>
</evidence>
<reference evidence="2 3" key="1">
    <citation type="journal article" date="2024" name="BMC Genomics">
        <title>De novo assembly and annotation of Popillia japonica's genome with initial clues to its potential as an invasive pest.</title>
        <authorList>
            <person name="Cucini C."/>
            <person name="Boschi S."/>
            <person name="Funari R."/>
            <person name="Cardaioli E."/>
            <person name="Iannotti N."/>
            <person name="Marturano G."/>
            <person name="Paoli F."/>
            <person name="Bruttini M."/>
            <person name="Carapelli A."/>
            <person name="Frati F."/>
            <person name="Nardi F."/>
        </authorList>
    </citation>
    <scope>NUCLEOTIDE SEQUENCE [LARGE SCALE GENOMIC DNA]</scope>
    <source>
        <strain evidence="2">DMR45628</strain>
    </source>
</reference>
<dbReference type="InterPro" id="IPR050951">
    <property type="entry name" value="Retrovirus_Pol_polyprotein"/>
</dbReference>
<evidence type="ECO:0000313" key="2">
    <source>
        <dbReference type="EMBL" id="KAK9680342.1"/>
    </source>
</evidence>
<dbReference type="EMBL" id="JASPKY010000911">
    <property type="protein sequence ID" value="KAK9680342.1"/>
    <property type="molecule type" value="Genomic_DNA"/>
</dbReference>
<proteinExistence type="predicted"/>
<dbReference type="InterPro" id="IPR043502">
    <property type="entry name" value="DNA/RNA_pol_sf"/>
</dbReference>
<name>A0AAW1HUS6_POPJA</name>
<dbReference type="InterPro" id="IPR043128">
    <property type="entry name" value="Rev_trsase/Diguanyl_cyclase"/>
</dbReference>